<feature type="chain" id="PRO_5040859280" evidence="2">
    <location>
        <begin position="22"/>
        <end position="312"/>
    </location>
</feature>
<comment type="caution">
    <text evidence="3">The sequence shown here is derived from an EMBL/GenBank/DDBJ whole genome shotgun (WGS) entry which is preliminary data.</text>
</comment>
<sequence>MLVNSQNLFLAAATFASGVSALASTPVVNRATVPKLVLSPLESKLVCLKGEIALAILTKVNYQTAAYSFCSSFISIPAVTASVTVTDTSFTPTTTTVPVTATEIVTLPDATVTTTVTAGAVAKRGYPHATPAVPFKSAIAAIKSDLISAGCSCIRTKIPLATSTSTLTATITQASPTITAFSTITETTTTQTTTTVTVTLPGAPDASCNGAVCGAFRSCSNTVGGCSCYTAAEGAGFCAQDASCSGPARCTTSSDCAGAQICAVNTCCGAQGICLSLQCDNPARKLMKYRRQAGEQKTSRNDGSNTVGGAAA</sequence>
<dbReference type="OrthoDB" id="5596743at2759"/>
<keyword evidence="4" id="KW-1185">Reference proteome</keyword>
<reference evidence="3" key="1">
    <citation type="submission" date="2022-10" db="EMBL/GenBank/DDBJ databases">
        <title>Tapping the CABI collections for fungal endophytes: first genome assemblies for Collariella, Neodidymelliopsis, Ascochyta clinopodiicola, Didymella pomorum, Didymosphaeria variabile, Neocosmospora piperis and Neocucurbitaria cava.</title>
        <authorList>
            <person name="Hill R."/>
        </authorList>
    </citation>
    <scope>NUCLEOTIDE SEQUENCE</scope>
    <source>
        <strain evidence="3">IMI 355091</strain>
    </source>
</reference>
<protein>
    <submittedName>
        <fullName evidence="3">Uncharacterized protein</fullName>
    </submittedName>
</protein>
<evidence type="ECO:0000256" key="1">
    <source>
        <dbReference type="SAM" id="MobiDB-lite"/>
    </source>
</evidence>
<keyword evidence="2" id="KW-0732">Signal</keyword>
<name>A0A9W8ZLU6_9PLEO</name>
<feature type="signal peptide" evidence="2">
    <location>
        <begin position="1"/>
        <end position="21"/>
    </location>
</feature>
<evidence type="ECO:0000256" key="2">
    <source>
        <dbReference type="SAM" id="SignalP"/>
    </source>
</evidence>
<dbReference type="AlphaFoldDB" id="A0A9W8ZLU6"/>
<dbReference type="Proteomes" id="UP001140510">
    <property type="component" value="Unassembled WGS sequence"/>
</dbReference>
<accession>A0A9W8ZLU6</accession>
<evidence type="ECO:0000313" key="3">
    <source>
        <dbReference type="EMBL" id="KAJ4412211.1"/>
    </source>
</evidence>
<gene>
    <name evidence="3" type="ORF">N0V91_000679</name>
</gene>
<evidence type="ECO:0000313" key="4">
    <source>
        <dbReference type="Proteomes" id="UP001140510"/>
    </source>
</evidence>
<proteinExistence type="predicted"/>
<organism evidence="3 4">
    <name type="scientific">Didymella pomorum</name>
    <dbReference type="NCBI Taxonomy" id="749634"/>
    <lineage>
        <taxon>Eukaryota</taxon>
        <taxon>Fungi</taxon>
        <taxon>Dikarya</taxon>
        <taxon>Ascomycota</taxon>
        <taxon>Pezizomycotina</taxon>
        <taxon>Dothideomycetes</taxon>
        <taxon>Pleosporomycetidae</taxon>
        <taxon>Pleosporales</taxon>
        <taxon>Pleosporineae</taxon>
        <taxon>Didymellaceae</taxon>
        <taxon>Didymella</taxon>
    </lineage>
</organism>
<dbReference type="EMBL" id="JAPEVA010000003">
    <property type="protein sequence ID" value="KAJ4412211.1"/>
    <property type="molecule type" value="Genomic_DNA"/>
</dbReference>
<feature type="compositionally biased region" description="Polar residues" evidence="1">
    <location>
        <begin position="301"/>
        <end position="312"/>
    </location>
</feature>
<feature type="region of interest" description="Disordered" evidence="1">
    <location>
        <begin position="291"/>
        <end position="312"/>
    </location>
</feature>